<reference evidence="1 2" key="1">
    <citation type="submission" date="2019-03" db="EMBL/GenBank/DDBJ databases">
        <title>Single cell metagenomics reveals metabolic interactions within the superorganism composed of flagellate Streblomastix strix and complex community of Bacteroidetes bacteria on its surface.</title>
        <authorList>
            <person name="Treitli S.C."/>
            <person name="Kolisko M."/>
            <person name="Husnik F."/>
            <person name="Keeling P."/>
            <person name="Hampl V."/>
        </authorList>
    </citation>
    <scope>NUCLEOTIDE SEQUENCE [LARGE SCALE GENOMIC DNA]</scope>
    <source>
        <strain evidence="1">ST1C</strain>
    </source>
</reference>
<sequence>MELELQELKMSIPEEIKSIHYQYQMIYQKGDTGTGAIGTATIYSRDDHQHILNTDPTVGNISVKDTGSGNKGNYNYQARSNHAHPLNVDPTVSYVPLVNATAAANGTSDQYCRNDHVHPQQLTCDDIITTTKFIKKAGLATEILLAYGSTTPLVLAQREYCIVRTTQQIKLRTFNAYAYLYSASDEFTFNCRSEFGSLQFNQTYTTNGLVAQQYKLQNNFDYGMQASYILYYETGADRYGELQAKVQSQSNQLMIKQTDSSLGIDPLANVLNIGTVSALLSGYSMKYII</sequence>
<name>A0A5J4W243_9EUKA</name>
<protein>
    <submittedName>
        <fullName evidence="1">Uncharacterized protein</fullName>
    </submittedName>
</protein>
<evidence type="ECO:0000313" key="1">
    <source>
        <dbReference type="EMBL" id="KAA6388981.1"/>
    </source>
</evidence>
<dbReference type="Proteomes" id="UP000324800">
    <property type="component" value="Unassembled WGS sequence"/>
</dbReference>
<dbReference type="AlphaFoldDB" id="A0A5J4W243"/>
<organism evidence="1 2">
    <name type="scientific">Streblomastix strix</name>
    <dbReference type="NCBI Taxonomy" id="222440"/>
    <lineage>
        <taxon>Eukaryota</taxon>
        <taxon>Metamonada</taxon>
        <taxon>Preaxostyla</taxon>
        <taxon>Oxymonadida</taxon>
        <taxon>Streblomastigidae</taxon>
        <taxon>Streblomastix</taxon>
    </lineage>
</organism>
<gene>
    <name evidence="1" type="ORF">EZS28_015493</name>
</gene>
<proteinExistence type="predicted"/>
<evidence type="ECO:0000313" key="2">
    <source>
        <dbReference type="Proteomes" id="UP000324800"/>
    </source>
</evidence>
<dbReference type="EMBL" id="SNRW01003760">
    <property type="protein sequence ID" value="KAA6388981.1"/>
    <property type="molecule type" value="Genomic_DNA"/>
</dbReference>
<comment type="caution">
    <text evidence="1">The sequence shown here is derived from an EMBL/GenBank/DDBJ whole genome shotgun (WGS) entry which is preliminary data.</text>
</comment>
<accession>A0A5J4W243</accession>